<dbReference type="PROSITE" id="PS51257">
    <property type="entry name" value="PROKAR_LIPOPROTEIN"/>
    <property type="match status" value="1"/>
</dbReference>
<dbReference type="STRING" id="44009.RV01_GL002025"/>
<dbReference type="Pfam" id="PF06028">
    <property type="entry name" value="DUF915"/>
    <property type="match status" value="1"/>
</dbReference>
<accession>S1P0C3</accession>
<sequence length="288" mass="31801">MKKIIIMGLFMLALAGCGTAQKSSISLSSSTKTEEKVKSPTPQKTAIPTLFIHGYSGTENSFSGMMKRMEKNDFAKKELMMKVSPAGTVTMTGQLSGKKDNPMIQVLFEDNKNTEWSQAQWLYNCLAALKKVGVDKVNLVGHSMGGVSGLRYLMTYPNDDTQPQVIKFVAIGAPFNDFLDTSETQSIQELLKNGPNEYSSRYQDYQNLAGNLDKKIQILLLAGQLNQNTFNDETVPTTSALSVNALLSQTNKVSTQIFYGANAQHSQLHENKEVDKAVADFLWPQSIH</sequence>
<keyword evidence="3" id="KW-1185">Reference proteome</keyword>
<organism evidence="2 3">
    <name type="scientific">Enterococcus dispar ATCC 51266</name>
    <dbReference type="NCBI Taxonomy" id="1139219"/>
    <lineage>
        <taxon>Bacteria</taxon>
        <taxon>Bacillati</taxon>
        <taxon>Bacillota</taxon>
        <taxon>Bacilli</taxon>
        <taxon>Lactobacillales</taxon>
        <taxon>Enterococcaceae</taxon>
        <taxon>Enterococcus</taxon>
    </lineage>
</organism>
<dbReference type="eggNOG" id="COG4814">
    <property type="taxonomic scope" value="Bacteria"/>
</dbReference>
<dbReference type="InterPro" id="IPR010315">
    <property type="entry name" value="DUF915_hydro-like"/>
</dbReference>
<protein>
    <recommendedName>
        <fullName evidence="4">Alpha/beta hydrolase</fullName>
    </recommendedName>
</protein>
<dbReference type="AlphaFoldDB" id="S1P0C3"/>
<dbReference type="OrthoDB" id="503948at2"/>
<name>S1P0C3_9ENTE</name>
<evidence type="ECO:0008006" key="4">
    <source>
        <dbReference type="Google" id="ProtNLM"/>
    </source>
</evidence>
<dbReference type="Gene3D" id="3.40.50.1820">
    <property type="entry name" value="alpha/beta hydrolase"/>
    <property type="match status" value="1"/>
</dbReference>
<feature type="signal peptide" evidence="1">
    <location>
        <begin position="1"/>
        <end position="22"/>
    </location>
</feature>
<gene>
    <name evidence="2" type="ORF">OMK_00074</name>
</gene>
<dbReference type="Proteomes" id="UP000014127">
    <property type="component" value="Unassembled WGS sequence"/>
</dbReference>
<evidence type="ECO:0000313" key="2">
    <source>
        <dbReference type="EMBL" id="EOT43932.1"/>
    </source>
</evidence>
<dbReference type="InterPro" id="IPR029058">
    <property type="entry name" value="AB_hydrolase_fold"/>
</dbReference>
<dbReference type="SUPFAM" id="SSF53474">
    <property type="entry name" value="alpha/beta-Hydrolases"/>
    <property type="match status" value="1"/>
</dbReference>
<evidence type="ECO:0000313" key="3">
    <source>
        <dbReference type="Proteomes" id="UP000014127"/>
    </source>
</evidence>
<dbReference type="HOGENOM" id="CLU_077377_0_0_9"/>
<feature type="chain" id="PRO_5004507198" description="Alpha/beta hydrolase" evidence="1">
    <location>
        <begin position="23"/>
        <end position="288"/>
    </location>
</feature>
<proteinExistence type="predicted"/>
<keyword evidence="1" id="KW-0732">Signal</keyword>
<reference evidence="2 3" key="1">
    <citation type="submission" date="2013-03" db="EMBL/GenBank/DDBJ databases">
        <title>The Genome Sequence of Enterococcus dispar ATCC_51266 (Illumina only assembly).</title>
        <authorList>
            <consortium name="The Broad Institute Genomics Platform"/>
            <consortium name="The Broad Institute Genome Sequencing Center for Infectious Disease"/>
            <person name="Earl A."/>
            <person name="Russ C."/>
            <person name="Gilmore M."/>
            <person name="Surin D."/>
            <person name="Walker B."/>
            <person name="Young S."/>
            <person name="Zeng Q."/>
            <person name="Gargeya S."/>
            <person name="Fitzgerald M."/>
            <person name="Haas B."/>
            <person name="Abouelleil A."/>
            <person name="Allen A.W."/>
            <person name="Alvarado L."/>
            <person name="Arachchi H.M."/>
            <person name="Berlin A.M."/>
            <person name="Chapman S.B."/>
            <person name="Gainer-Dewar J."/>
            <person name="Goldberg J."/>
            <person name="Griggs A."/>
            <person name="Gujja S."/>
            <person name="Hansen M."/>
            <person name="Howarth C."/>
            <person name="Imamovic A."/>
            <person name="Ireland A."/>
            <person name="Larimer J."/>
            <person name="McCowan C."/>
            <person name="Murphy C."/>
            <person name="Pearson M."/>
            <person name="Poon T.W."/>
            <person name="Priest M."/>
            <person name="Roberts A."/>
            <person name="Saif S."/>
            <person name="Shea T."/>
            <person name="Sisk P."/>
            <person name="Sykes S."/>
            <person name="Wortman J."/>
            <person name="Nusbaum C."/>
            <person name="Birren B."/>
        </authorList>
    </citation>
    <scope>NUCLEOTIDE SEQUENCE [LARGE SCALE GENOMIC DNA]</scope>
    <source>
        <strain evidence="2 3">ATCC 51266</strain>
    </source>
</reference>
<dbReference type="PATRIC" id="fig|1139219.3.peg.70"/>
<comment type="caution">
    <text evidence="2">The sequence shown here is derived from an EMBL/GenBank/DDBJ whole genome shotgun (WGS) entry which is preliminary data.</text>
</comment>
<evidence type="ECO:0000256" key="1">
    <source>
        <dbReference type="SAM" id="SignalP"/>
    </source>
</evidence>
<dbReference type="EMBL" id="AHYR01000001">
    <property type="protein sequence ID" value="EOT43932.1"/>
    <property type="molecule type" value="Genomic_DNA"/>
</dbReference>
<dbReference type="RefSeq" id="WP_016171305.1">
    <property type="nucleotide sequence ID" value="NZ_ASWK01000001.1"/>
</dbReference>